<keyword evidence="3" id="KW-1185">Reference proteome</keyword>
<dbReference type="EMBL" id="JAVUPU010000002">
    <property type="protein sequence ID" value="MDT9598169.1"/>
    <property type="molecule type" value="Genomic_DNA"/>
</dbReference>
<dbReference type="Proteomes" id="UP001259572">
    <property type="component" value="Unassembled WGS sequence"/>
</dbReference>
<accession>A0ABU3Q441</accession>
<comment type="caution">
    <text evidence="2">The sequence shown here is derived from an EMBL/GenBank/DDBJ whole genome shotgun (WGS) entry which is preliminary data.</text>
</comment>
<keyword evidence="1" id="KW-0732">Signal</keyword>
<evidence type="ECO:0000313" key="3">
    <source>
        <dbReference type="Proteomes" id="UP001259572"/>
    </source>
</evidence>
<evidence type="ECO:0000313" key="2">
    <source>
        <dbReference type="EMBL" id="MDT9598169.1"/>
    </source>
</evidence>
<protein>
    <recommendedName>
        <fullName evidence="4">Secreted protein</fullName>
    </recommendedName>
</protein>
<evidence type="ECO:0000256" key="1">
    <source>
        <dbReference type="SAM" id="SignalP"/>
    </source>
</evidence>
<proteinExistence type="predicted"/>
<organism evidence="2 3">
    <name type="scientific">Sphingosinicella rhizophila</name>
    <dbReference type="NCBI Taxonomy" id="3050082"/>
    <lineage>
        <taxon>Bacteria</taxon>
        <taxon>Pseudomonadati</taxon>
        <taxon>Pseudomonadota</taxon>
        <taxon>Alphaproteobacteria</taxon>
        <taxon>Sphingomonadales</taxon>
        <taxon>Sphingosinicellaceae</taxon>
        <taxon>Sphingosinicella</taxon>
    </lineage>
</organism>
<feature type="chain" id="PRO_5045843544" description="Secreted protein" evidence="1">
    <location>
        <begin position="24"/>
        <end position="135"/>
    </location>
</feature>
<name>A0ABU3Q441_9SPHN</name>
<evidence type="ECO:0008006" key="4">
    <source>
        <dbReference type="Google" id="ProtNLM"/>
    </source>
</evidence>
<feature type="signal peptide" evidence="1">
    <location>
        <begin position="1"/>
        <end position="23"/>
    </location>
</feature>
<gene>
    <name evidence="2" type="ORF">RQX22_04290</name>
</gene>
<dbReference type="RefSeq" id="WP_315723978.1">
    <property type="nucleotide sequence ID" value="NZ_JAVUPU010000002.1"/>
</dbReference>
<sequence length="135" mass="14425">MRTLFKAATLIVATTLSYVPATAQPTGPEDKISRVIVYGNDPCPQSVTGEVVVCARRPDTERFRIPETLRESSPGPEGDSWAVRAESLEYVGRTGTQSCSTVGPGGFTGCWEQMMRAAREDQSAGASSDRVPEGA</sequence>
<reference evidence="2 3" key="1">
    <citation type="submission" date="2023-05" db="EMBL/GenBank/DDBJ databases">
        <authorList>
            <person name="Guo Y."/>
        </authorList>
    </citation>
    <scope>NUCLEOTIDE SEQUENCE [LARGE SCALE GENOMIC DNA]</scope>
    <source>
        <strain evidence="2 3">GR2756</strain>
    </source>
</reference>